<dbReference type="Proteomes" id="UP000317171">
    <property type="component" value="Chromosome"/>
</dbReference>
<dbReference type="EMBL" id="CP036269">
    <property type="protein sequence ID" value="QDT44744.1"/>
    <property type="molecule type" value="Genomic_DNA"/>
</dbReference>
<reference evidence="11 12" key="1">
    <citation type="submission" date="2019-02" db="EMBL/GenBank/DDBJ databases">
        <title>Deep-cultivation of Planctomycetes and their phenomic and genomic characterization uncovers novel biology.</title>
        <authorList>
            <person name="Wiegand S."/>
            <person name="Jogler M."/>
            <person name="Boedeker C."/>
            <person name="Pinto D."/>
            <person name="Vollmers J."/>
            <person name="Rivas-Marin E."/>
            <person name="Kohn T."/>
            <person name="Peeters S.H."/>
            <person name="Heuer A."/>
            <person name="Rast P."/>
            <person name="Oberbeckmann S."/>
            <person name="Bunk B."/>
            <person name="Jeske O."/>
            <person name="Meyerdierks A."/>
            <person name="Storesund J.E."/>
            <person name="Kallscheuer N."/>
            <person name="Luecker S."/>
            <person name="Lage O.M."/>
            <person name="Pohl T."/>
            <person name="Merkel B.J."/>
            <person name="Hornburger P."/>
            <person name="Mueller R.-W."/>
            <person name="Bruemmer F."/>
            <person name="Labrenz M."/>
            <person name="Spormann A.M."/>
            <person name="Op den Camp H."/>
            <person name="Overmann J."/>
            <person name="Amann R."/>
            <person name="Jetten M.S.M."/>
            <person name="Mascher T."/>
            <person name="Medema M.H."/>
            <person name="Devos D.P."/>
            <person name="Kaster A.-K."/>
            <person name="Ovreas L."/>
            <person name="Rohde M."/>
            <person name="Galperin M.Y."/>
            <person name="Jogler C."/>
        </authorList>
    </citation>
    <scope>NUCLEOTIDE SEQUENCE [LARGE SCALE GENOMIC DNA]</scope>
    <source>
        <strain evidence="11 12">Pan241w</strain>
    </source>
</reference>
<accession>A0A517RLJ1</accession>
<evidence type="ECO:0000256" key="10">
    <source>
        <dbReference type="ARBA" id="ARBA00023239"/>
    </source>
</evidence>
<comment type="similarity">
    <text evidence="6">Belongs to the mannonate dehydratase family.</text>
</comment>
<dbReference type="KEGG" id="gaz:Pan241w_48600"/>
<dbReference type="InterPro" id="IPR004628">
    <property type="entry name" value="Man_deHydtase"/>
</dbReference>
<dbReference type="PANTHER" id="PTHR30387">
    <property type="entry name" value="MANNONATE DEHYDRATASE"/>
    <property type="match status" value="1"/>
</dbReference>
<comment type="cofactor">
    <cofactor evidence="2">
        <name>Mn(2+)</name>
        <dbReference type="ChEBI" id="CHEBI:29035"/>
    </cofactor>
</comment>
<evidence type="ECO:0000256" key="3">
    <source>
        <dbReference type="ARBA" id="ARBA00001954"/>
    </source>
</evidence>
<evidence type="ECO:0000256" key="8">
    <source>
        <dbReference type="ARBA" id="ARBA00023004"/>
    </source>
</evidence>
<keyword evidence="9" id="KW-0464">Manganese</keyword>
<evidence type="ECO:0000256" key="5">
    <source>
        <dbReference type="ARBA" id="ARBA00004892"/>
    </source>
</evidence>
<dbReference type="AlphaFoldDB" id="A0A517RLJ1"/>
<evidence type="ECO:0000256" key="2">
    <source>
        <dbReference type="ARBA" id="ARBA00001936"/>
    </source>
</evidence>
<evidence type="ECO:0000256" key="4">
    <source>
        <dbReference type="ARBA" id="ARBA00002713"/>
    </source>
</evidence>
<dbReference type="UniPathway" id="UPA00246"/>
<dbReference type="GO" id="GO:0042840">
    <property type="term" value="P:D-glucuronate catabolic process"/>
    <property type="evidence" value="ECO:0007669"/>
    <property type="project" value="TreeGrafter"/>
</dbReference>
<sequence length="375" mass="41289">MSELRILSSSHCEIQNKCPEFKGKSAFLPAAAGIGVNAAANALPMNEEEGKKPAMQLTSVVTPFTDENLRLLAQIGVTHVTIRYPGRGLDRLEATKAQVESCGLQIAAIEGYLPIENIKLGNEHFDAEIEEMRELLSNMQTVSIPYVCYNFMAGTDWVRTKLDAHERGGALVTGFDIDQAEQAVSLSETTREKTATTITADELWMNLERFLTELVPVAEACGVTLAMHPDDPPLDSFMGKARIMNSVEGFERLVQLVPSPANAICFCQGTFAEMGVDIPATIQRLGSHIKYVHFRDIQGNRERFVETFHDNGPTDMYAAVKAYQQIGFTGPIRPDHVPQLVGEEAGEPGYTMLGRLHAFGYLQGLIEAVQKNRNT</sequence>
<comment type="function">
    <text evidence="4">Catalyzes the dehydration of D-mannonate.</text>
</comment>
<evidence type="ECO:0000256" key="6">
    <source>
        <dbReference type="ARBA" id="ARBA00007389"/>
    </source>
</evidence>
<evidence type="ECO:0000313" key="11">
    <source>
        <dbReference type="EMBL" id="QDT44744.1"/>
    </source>
</evidence>
<evidence type="ECO:0000256" key="1">
    <source>
        <dbReference type="ARBA" id="ARBA00001794"/>
    </source>
</evidence>
<comment type="cofactor">
    <cofactor evidence="3">
        <name>Fe(2+)</name>
        <dbReference type="ChEBI" id="CHEBI:29033"/>
    </cofactor>
</comment>
<dbReference type="GO" id="GO:0008927">
    <property type="term" value="F:mannonate dehydratase activity"/>
    <property type="evidence" value="ECO:0007669"/>
    <property type="project" value="UniProtKB-EC"/>
</dbReference>
<comment type="pathway">
    <text evidence="5">Carbohydrate metabolism; pentose and glucuronate interconversion.</text>
</comment>
<dbReference type="PANTHER" id="PTHR30387:SF2">
    <property type="entry name" value="MANNONATE DEHYDRATASE"/>
    <property type="match status" value="1"/>
</dbReference>
<organism evidence="11 12">
    <name type="scientific">Gimesia alba</name>
    <dbReference type="NCBI Taxonomy" id="2527973"/>
    <lineage>
        <taxon>Bacteria</taxon>
        <taxon>Pseudomonadati</taxon>
        <taxon>Planctomycetota</taxon>
        <taxon>Planctomycetia</taxon>
        <taxon>Planctomycetales</taxon>
        <taxon>Planctomycetaceae</taxon>
        <taxon>Gimesia</taxon>
    </lineage>
</organism>
<evidence type="ECO:0000256" key="7">
    <source>
        <dbReference type="ARBA" id="ARBA00012927"/>
    </source>
</evidence>
<gene>
    <name evidence="11" type="primary">uxuA</name>
    <name evidence="11" type="ORF">Pan241w_48600</name>
</gene>
<dbReference type="GO" id="GO:0030145">
    <property type="term" value="F:manganese ion binding"/>
    <property type="evidence" value="ECO:0007669"/>
    <property type="project" value="TreeGrafter"/>
</dbReference>
<proteinExistence type="inferred from homology"/>
<evidence type="ECO:0000313" key="12">
    <source>
        <dbReference type="Proteomes" id="UP000317171"/>
    </source>
</evidence>
<dbReference type="SUPFAM" id="SSF51658">
    <property type="entry name" value="Xylose isomerase-like"/>
    <property type="match status" value="1"/>
</dbReference>
<dbReference type="GO" id="GO:0008198">
    <property type="term" value="F:ferrous iron binding"/>
    <property type="evidence" value="ECO:0007669"/>
    <property type="project" value="TreeGrafter"/>
</dbReference>
<comment type="catalytic activity">
    <reaction evidence="1">
        <text>D-mannonate = 2-dehydro-3-deoxy-D-gluconate + H2O</text>
        <dbReference type="Rhea" id="RHEA:20097"/>
        <dbReference type="ChEBI" id="CHEBI:15377"/>
        <dbReference type="ChEBI" id="CHEBI:17767"/>
        <dbReference type="ChEBI" id="CHEBI:57990"/>
        <dbReference type="EC" id="4.2.1.8"/>
    </reaction>
</comment>
<keyword evidence="12" id="KW-1185">Reference proteome</keyword>
<dbReference type="Pfam" id="PF03786">
    <property type="entry name" value="UxuA"/>
    <property type="match status" value="2"/>
</dbReference>
<protein>
    <recommendedName>
        <fullName evidence="7">mannonate dehydratase</fullName>
        <ecNumber evidence="7">4.2.1.8</ecNumber>
    </recommendedName>
</protein>
<evidence type="ECO:0000256" key="9">
    <source>
        <dbReference type="ARBA" id="ARBA00023211"/>
    </source>
</evidence>
<dbReference type="InterPro" id="IPR036237">
    <property type="entry name" value="Xyl_isomerase-like_sf"/>
</dbReference>
<name>A0A517RLJ1_9PLAN</name>
<dbReference type="EC" id="4.2.1.8" evidence="7"/>
<keyword evidence="10 11" id="KW-0456">Lyase</keyword>
<dbReference type="Gene3D" id="3.20.20.150">
    <property type="entry name" value="Divalent-metal-dependent TIM barrel enzymes"/>
    <property type="match status" value="1"/>
</dbReference>
<keyword evidence="8" id="KW-0408">Iron</keyword>